<feature type="domain" description="SAP" evidence="2">
    <location>
        <begin position="6"/>
        <end position="40"/>
    </location>
</feature>
<evidence type="ECO:0000256" key="1">
    <source>
        <dbReference type="SAM" id="MobiDB-lite"/>
    </source>
</evidence>
<dbReference type="PaxDb" id="67767-A0A0J7K364"/>
<organism evidence="3 4">
    <name type="scientific">Lasius niger</name>
    <name type="common">Black garden ant</name>
    <dbReference type="NCBI Taxonomy" id="67767"/>
    <lineage>
        <taxon>Eukaryota</taxon>
        <taxon>Metazoa</taxon>
        <taxon>Ecdysozoa</taxon>
        <taxon>Arthropoda</taxon>
        <taxon>Hexapoda</taxon>
        <taxon>Insecta</taxon>
        <taxon>Pterygota</taxon>
        <taxon>Neoptera</taxon>
        <taxon>Endopterygota</taxon>
        <taxon>Hymenoptera</taxon>
        <taxon>Apocrita</taxon>
        <taxon>Aculeata</taxon>
        <taxon>Formicoidea</taxon>
        <taxon>Formicidae</taxon>
        <taxon>Formicinae</taxon>
        <taxon>Lasius</taxon>
        <taxon>Lasius</taxon>
    </lineage>
</organism>
<dbReference type="InterPro" id="IPR003034">
    <property type="entry name" value="SAP_dom"/>
</dbReference>
<feature type="compositionally biased region" description="Polar residues" evidence="1">
    <location>
        <begin position="121"/>
        <end position="133"/>
    </location>
</feature>
<dbReference type="OrthoDB" id="7555284at2759"/>
<reference evidence="3 4" key="1">
    <citation type="submission" date="2015-04" db="EMBL/GenBank/DDBJ databases">
        <title>Lasius niger genome sequencing.</title>
        <authorList>
            <person name="Konorov E.A."/>
            <person name="Nikitin M.A."/>
            <person name="Kirill M.V."/>
            <person name="Chang P."/>
        </authorList>
    </citation>
    <scope>NUCLEOTIDE SEQUENCE [LARGE SCALE GENOMIC DNA]</scope>
    <source>
        <tissue evidence="3">Whole</tissue>
    </source>
</reference>
<dbReference type="InterPro" id="IPR036361">
    <property type="entry name" value="SAP_dom_sf"/>
</dbReference>
<dbReference type="PROSITE" id="PS50800">
    <property type="entry name" value="SAP"/>
    <property type="match status" value="1"/>
</dbReference>
<proteinExistence type="predicted"/>
<dbReference type="Pfam" id="PF02037">
    <property type="entry name" value="SAP"/>
    <property type="match status" value="1"/>
</dbReference>
<dbReference type="SUPFAM" id="SSF68906">
    <property type="entry name" value="SAP domain"/>
    <property type="match status" value="1"/>
</dbReference>
<dbReference type="AlphaFoldDB" id="A0A0J7K364"/>
<name>A0A0J7K364_LASNI</name>
<accession>A0A0J7K364</accession>
<dbReference type="Proteomes" id="UP000036403">
    <property type="component" value="Unassembled WGS sequence"/>
</dbReference>
<dbReference type="Gene3D" id="1.10.720.30">
    <property type="entry name" value="SAP domain"/>
    <property type="match status" value="1"/>
</dbReference>
<feature type="non-terminal residue" evidence="3">
    <location>
        <position position="318"/>
    </location>
</feature>
<dbReference type="SMART" id="SM00513">
    <property type="entry name" value="SAP"/>
    <property type="match status" value="1"/>
</dbReference>
<sequence>MDRAALEKLTVEQLQAEAAKYGLPTTGNWNALIDAIMGHLEHHGPVDELQQLAATKATTSVPVQKVPKASTARAEPQPPTDVMRQMLHSIQQQQHQLNQIVQLLVDQRTESAVQRQRAAAATSNQSSSRTSPTDELGPRSTESWSSGSAVQALAHQIPEFAGSDDDNVLSWVKQVDKVAQVHGATDGATLLAASSKLTRSARRWFDVQGDAAVESWVGLRAELLKIFDRKIPFFRAMQKIEARKWLPTKETFDDYAIEKLTLMHRLDLPESDRIQLLVSGIQQLSLRATALSLTAVSVDSFLERMRTITQGTAEVEKR</sequence>
<feature type="region of interest" description="Disordered" evidence="1">
    <location>
        <begin position="114"/>
        <end position="148"/>
    </location>
</feature>
<dbReference type="EMBL" id="LBMM01015947">
    <property type="protein sequence ID" value="KMQ84611.1"/>
    <property type="molecule type" value="Genomic_DNA"/>
</dbReference>
<feature type="region of interest" description="Disordered" evidence="1">
    <location>
        <begin position="60"/>
        <end position="79"/>
    </location>
</feature>
<evidence type="ECO:0000313" key="4">
    <source>
        <dbReference type="Proteomes" id="UP000036403"/>
    </source>
</evidence>
<gene>
    <name evidence="3" type="ORF">RF55_17460</name>
</gene>
<keyword evidence="4" id="KW-1185">Reference proteome</keyword>
<evidence type="ECO:0000259" key="2">
    <source>
        <dbReference type="PROSITE" id="PS50800"/>
    </source>
</evidence>
<evidence type="ECO:0000313" key="3">
    <source>
        <dbReference type="EMBL" id="KMQ84611.1"/>
    </source>
</evidence>
<comment type="caution">
    <text evidence="3">The sequence shown here is derived from an EMBL/GenBank/DDBJ whole genome shotgun (WGS) entry which is preliminary data.</text>
</comment>
<protein>
    <recommendedName>
        <fullName evidence="2">SAP domain-containing protein</fullName>
    </recommendedName>
</protein>